<evidence type="ECO:0000313" key="1">
    <source>
        <dbReference type="EMBL" id="KAK3681480.1"/>
    </source>
</evidence>
<accession>A0ACC3MBP7</accession>
<dbReference type="EMBL" id="JAUTXU010000405">
    <property type="protein sequence ID" value="KAK3681480.1"/>
    <property type="molecule type" value="Genomic_DNA"/>
</dbReference>
<sequence>MDGYRQANGGMRHDYGATGNTSSKRQRMPTVHEALPYTPLSSIIPFTPDIIPPPLALPTTSSSAFASSADIQNANGILEQLSAGATSAESASKRCQQTLQDVRRLLDPDSLTSYAFKRMRPSHTNNGDDKGRKTQSLGLGRFAKMVFDNTQIPYRYLTPESPEPELKTVASRPLLPHRAQQNGHIEATPSQHRKVQAVVPSSLTPAQRAQYQYVPDTNTLAGAQYVTPSNRGNLPITDASRLLNVDQQQKGDTAVRELQNCLQEIFEAEDGLEPDSSDALPSNANSLFATRNIADGSIAVLQSEVQRKLEGCVYKAASCGRLQEIEVEHLTRLQKLCEVPMAAFEMLSLRLGEDWSEQDVDEWLLRMGTAESGMVAARTLIRIMIGCASQKELQSEDALRGVLETLNAVVEGCLVPIVQERALLRERLRGEKGEPPANPKFVIASSHRKAIVLLLNAAAKNLRLLGDLLVKTGFDETAISRVETLCKTLIFAENANTEKDSSIGIQNFETMRRCAMDVLAKIFTKYTEQRQYIFDEILHSLEKLPATKQSARQYRLSDGKPIQLVSALLMRLVQTSATRSNEALKLRSKVQNEESDGDDERSNESDEDSSDAEDIKVSPTKATGNNNYLVSLIAPLHAAAEHNAKYIIHVLVTRALSTSKSSEEPYRKLLDIFTDDFLNCLGSSDWPAAELLLRALVLRMMGIVEETNPVPSRTFALELLGTMGSGILELQMAARDAARTIDAAESPLASRLRDMVTQLETGNLDVRDVLAFDGPYRVVIGYLEERSTGEDPQLKTARGYHLMQWASSIVSGREGSADSVSSDTPRSTESVQANLKHMLLDPQWLDQHGGVEKLSTSSGRLAGMILTLNLPFCKAFNKLFSILLTSMSSEQSTSTVKSRSLKSVVTLLEKDATILERNSYVLSHILRCATDTSPLVRDSALGLMDKCMSLQPALSATVYRQIIARSHDAAIGVRKRAMKMLKEIYLRNNSTTIRSAIANAIIARIGDTEESVVDLARITMEEIWFQPLHGVKLDGEHAVQAKLAYGAQVALVIETVERSDDVAQVLEPLLKRLLTGSKAKVADANALVCRTLVVILFDGIIDNSDIPGSPSQDGILRSLTIFARASPKLFTPTQLERLEPYTQNLSTSDDLDVYRSVITILRYVLPHQAIMNQAFLGNMQLTLLRSITRLQKTELNEVAPCLWTISTIINDTQRLATTMISVLLQIFNIRNDELAADEQKALKIIRLVRIAGEFGNACDFEKFLPDFKKKLSWYNGDSASGIIVEILCSFTSPKRPLAVRTAALEAICTVSQAWPRQFLRADVSNAFETVFKDRVASLEEVLCRGLEGFFKAQESPLAADDATELEGAIATGTERLGRTYVATDKDGASVAMAQRFLPDILRLALSSCDETAFSAARLIVSINKQGLVHPKESGPALVALETCPNKAIASEAFKEHKSQHEKHESLFEKEYMRAVQRTFDYQQQVLGSPSGSFGQPPTSKMHLTWEVLKIAKAAVRKKFLSNMVQKLDFDPSKLDTASSAPQQLMFVRFCLVNLAFFEYDRIDDLLQLLTSLEKLFAGTGSSVAQAIESEVLRLDVDGLMGSAAVVNGTSETLQPDPAPAPATPDVDPKRLRQLAFSSQILTLLWETRTFLVRLWNMQKHMNATKKEKDTNKAPTRATNAPTFTEAYLKSTGEVSSALVDWDSQRSMCSAFAKLISVDSEVKVGSEEEADAELANSYDTPSESTSRKSPSLPPSGGGRGRKRKSIGASNTPRKRGRPSMGKKKSTAASKHAEDDNGDDGWD</sequence>
<evidence type="ECO:0000313" key="2">
    <source>
        <dbReference type="Proteomes" id="UP001281147"/>
    </source>
</evidence>
<dbReference type="Proteomes" id="UP001281147">
    <property type="component" value="Unassembled WGS sequence"/>
</dbReference>
<gene>
    <name evidence="1" type="primary">SCC2_2</name>
    <name evidence="1" type="ORF">LTR37_020923</name>
</gene>
<comment type="caution">
    <text evidence="1">The sequence shown here is derived from an EMBL/GenBank/DDBJ whole genome shotgun (WGS) entry which is preliminary data.</text>
</comment>
<proteinExistence type="predicted"/>
<reference evidence="1" key="1">
    <citation type="submission" date="2023-07" db="EMBL/GenBank/DDBJ databases">
        <title>Black Yeasts Isolated from many extreme environments.</title>
        <authorList>
            <person name="Coleine C."/>
            <person name="Stajich J.E."/>
            <person name="Selbmann L."/>
        </authorList>
    </citation>
    <scope>NUCLEOTIDE SEQUENCE</scope>
    <source>
        <strain evidence="1">CCFEE 5714</strain>
    </source>
</reference>
<protein>
    <submittedName>
        <fullName evidence="1">Sister chromatid cohesion protein 2</fullName>
    </submittedName>
</protein>
<keyword evidence="2" id="KW-1185">Reference proteome</keyword>
<name>A0ACC3MBP7_9PEZI</name>
<organism evidence="1 2">
    <name type="scientific">Vermiconidia calcicola</name>
    <dbReference type="NCBI Taxonomy" id="1690605"/>
    <lineage>
        <taxon>Eukaryota</taxon>
        <taxon>Fungi</taxon>
        <taxon>Dikarya</taxon>
        <taxon>Ascomycota</taxon>
        <taxon>Pezizomycotina</taxon>
        <taxon>Dothideomycetes</taxon>
        <taxon>Dothideomycetidae</taxon>
        <taxon>Mycosphaerellales</taxon>
        <taxon>Extremaceae</taxon>
        <taxon>Vermiconidia</taxon>
    </lineage>
</organism>